<dbReference type="PANTHER" id="PTHR47245">
    <property type="entry name" value="PEPTIDYLPROLYL ISOMERASE"/>
    <property type="match status" value="1"/>
</dbReference>
<sequence>MMTHPKFLLQTVLALSLSALLLGCGKNGDAQAQQPQKTATVQPTSTPASTVNATAATPAVATLGQVSVSQEELKQFLLVLPAAQREAMRNDRVVLEQWLRSRLAEKAVVQQAKTQEWDKRSEIHHAIEEAQNQVILRSYLQSVSEPAADYPSEQDLQTAYQANQDQFQLPAMYRLSQIFLSVPDKDEQALAQAKKRADAWVKQMREGKAEFAALAKENSDEKVSAERGGDNGFLPVSQLVPAMRSIVSRLEPGQISDPIVQADGLHILKVTDIRPASVRALDEVKPALRDALRRQRQQEATQAYVAAMLDADTVAVDGKVLSQLLQQTQEP</sequence>
<dbReference type="Pfam" id="PF13145">
    <property type="entry name" value="Rotamase_2"/>
    <property type="match status" value="1"/>
</dbReference>
<dbReference type="SUPFAM" id="SSF109998">
    <property type="entry name" value="Triger factor/SurA peptide-binding domain-like"/>
    <property type="match status" value="1"/>
</dbReference>
<name>A0A8H9II73_9BURK</name>
<keyword evidence="6" id="KW-1185">Reference proteome</keyword>
<evidence type="ECO:0000313" key="6">
    <source>
        <dbReference type="Proteomes" id="UP000608923"/>
    </source>
</evidence>
<reference evidence="6" key="1">
    <citation type="journal article" date="2019" name="Int. J. Syst. Evol. Microbiol.">
        <title>The Global Catalogue of Microorganisms (GCM) 10K type strain sequencing project: providing services to taxonomists for standard genome sequencing and annotation.</title>
        <authorList>
            <consortium name="The Broad Institute Genomics Platform"/>
            <consortium name="The Broad Institute Genome Sequencing Center for Infectious Disease"/>
            <person name="Wu L."/>
            <person name="Ma J."/>
        </authorList>
    </citation>
    <scope>NUCLEOTIDE SEQUENCE [LARGE SCALE GENOMIC DNA]</scope>
    <source>
        <strain evidence="6">KCTC 42083</strain>
    </source>
</reference>
<dbReference type="PROSITE" id="PS50198">
    <property type="entry name" value="PPIC_PPIASE_2"/>
    <property type="match status" value="1"/>
</dbReference>
<dbReference type="PROSITE" id="PS51257">
    <property type="entry name" value="PROKAR_LIPOPROTEIN"/>
    <property type="match status" value="1"/>
</dbReference>
<dbReference type="InterPro" id="IPR050245">
    <property type="entry name" value="PrsA_foldase"/>
</dbReference>
<keyword evidence="3" id="KW-0732">Signal</keyword>
<dbReference type="GO" id="GO:0003755">
    <property type="term" value="F:peptidyl-prolyl cis-trans isomerase activity"/>
    <property type="evidence" value="ECO:0007669"/>
    <property type="project" value="UniProtKB-KW"/>
</dbReference>
<proteinExistence type="inferred from homology"/>
<evidence type="ECO:0000313" key="5">
    <source>
        <dbReference type="EMBL" id="GHC50044.1"/>
    </source>
</evidence>
<feature type="domain" description="PpiC" evidence="4">
    <location>
        <begin position="170"/>
        <end position="272"/>
    </location>
</feature>
<feature type="signal peptide" evidence="3">
    <location>
        <begin position="1"/>
        <end position="32"/>
    </location>
</feature>
<keyword evidence="2" id="KW-0697">Rotamase</keyword>
<keyword evidence="2 5" id="KW-0413">Isomerase</keyword>
<dbReference type="PANTHER" id="PTHR47245:SF3">
    <property type="entry name" value="PEPTIDYL-PROLYL CIS-TRANS ISOMERASE, PPIC-TYPE-RELATED"/>
    <property type="match status" value="1"/>
</dbReference>
<dbReference type="InterPro" id="IPR000297">
    <property type="entry name" value="PPIase_PpiC"/>
</dbReference>
<dbReference type="SUPFAM" id="SSF54534">
    <property type="entry name" value="FKBP-like"/>
    <property type="match status" value="1"/>
</dbReference>
<dbReference type="Proteomes" id="UP000608923">
    <property type="component" value="Unassembled WGS sequence"/>
</dbReference>
<dbReference type="EMBL" id="BMZN01000003">
    <property type="protein sequence ID" value="GHC50044.1"/>
    <property type="molecule type" value="Genomic_DNA"/>
</dbReference>
<accession>A0A8H9II73</accession>
<organism evidence="5 6">
    <name type="scientific">Alcaligenes pakistanensis</name>
    <dbReference type="NCBI Taxonomy" id="1482717"/>
    <lineage>
        <taxon>Bacteria</taxon>
        <taxon>Pseudomonadati</taxon>
        <taxon>Pseudomonadota</taxon>
        <taxon>Betaproteobacteria</taxon>
        <taxon>Burkholderiales</taxon>
        <taxon>Alcaligenaceae</taxon>
        <taxon>Alcaligenes</taxon>
    </lineage>
</organism>
<dbReference type="InterPro" id="IPR046357">
    <property type="entry name" value="PPIase_dom_sf"/>
</dbReference>
<comment type="caution">
    <text evidence="5">The sequence shown here is derived from an EMBL/GenBank/DDBJ whole genome shotgun (WGS) entry which is preliminary data.</text>
</comment>
<evidence type="ECO:0000256" key="2">
    <source>
        <dbReference type="PROSITE-ProRule" id="PRU00278"/>
    </source>
</evidence>
<evidence type="ECO:0000256" key="1">
    <source>
        <dbReference type="ARBA" id="ARBA00007656"/>
    </source>
</evidence>
<protein>
    <submittedName>
        <fullName evidence="5">Peptidylprolyl isomerase</fullName>
    </submittedName>
</protein>
<dbReference type="InterPro" id="IPR027304">
    <property type="entry name" value="Trigger_fact/SurA_dom_sf"/>
</dbReference>
<dbReference type="Gene3D" id="3.10.50.40">
    <property type="match status" value="1"/>
</dbReference>
<dbReference type="AlphaFoldDB" id="A0A8H9II73"/>
<gene>
    <name evidence="5" type="ORF">GCM10010096_22430</name>
</gene>
<evidence type="ECO:0000256" key="3">
    <source>
        <dbReference type="SAM" id="SignalP"/>
    </source>
</evidence>
<evidence type="ECO:0000259" key="4">
    <source>
        <dbReference type="PROSITE" id="PS50198"/>
    </source>
</evidence>
<feature type="chain" id="PRO_5034017330" evidence="3">
    <location>
        <begin position="33"/>
        <end position="331"/>
    </location>
</feature>
<comment type="similarity">
    <text evidence="1">Belongs to the PpiC/parvulin rotamase family.</text>
</comment>